<feature type="transmembrane region" description="Helical" evidence="2">
    <location>
        <begin position="17"/>
        <end position="39"/>
    </location>
</feature>
<keyword evidence="2" id="KW-0472">Membrane</keyword>
<protein>
    <submittedName>
        <fullName evidence="4">DUF2207 domain-containing protein</fullName>
    </submittedName>
</protein>
<evidence type="ECO:0000256" key="1">
    <source>
        <dbReference type="SAM" id="MobiDB-lite"/>
    </source>
</evidence>
<dbReference type="EMBL" id="JAVREJ010000001">
    <property type="protein sequence ID" value="MDT0347939.1"/>
    <property type="molecule type" value="Genomic_DNA"/>
</dbReference>
<comment type="caution">
    <text evidence="4">The sequence shown here is derived from an EMBL/GenBank/DDBJ whole genome shotgun (WGS) entry which is preliminary data.</text>
</comment>
<dbReference type="Pfam" id="PF20990">
    <property type="entry name" value="DUF2207_C"/>
    <property type="match status" value="1"/>
</dbReference>
<feature type="transmembrane region" description="Helical" evidence="2">
    <location>
        <begin position="177"/>
        <end position="197"/>
    </location>
</feature>
<feature type="transmembrane region" description="Helical" evidence="2">
    <location>
        <begin position="203"/>
        <end position="222"/>
    </location>
</feature>
<proteinExistence type="predicted"/>
<dbReference type="RefSeq" id="WP_311553839.1">
    <property type="nucleotide sequence ID" value="NZ_JAVREJ010000001.1"/>
</dbReference>
<evidence type="ECO:0000313" key="4">
    <source>
        <dbReference type="EMBL" id="MDT0347939.1"/>
    </source>
</evidence>
<name>A0ABU2N3R6_9PSEU</name>
<dbReference type="InterPro" id="IPR048389">
    <property type="entry name" value="YciQ-like_C"/>
</dbReference>
<accession>A0ABU2N3R6</accession>
<feature type="region of interest" description="Disordered" evidence="1">
    <location>
        <begin position="253"/>
        <end position="280"/>
    </location>
</feature>
<keyword evidence="2" id="KW-1133">Transmembrane helix</keyword>
<feature type="compositionally biased region" description="Low complexity" evidence="1">
    <location>
        <begin position="253"/>
        <end position="264"/>
    </location>
</feature>
<gene>
    <name evidence="4" type="ORF">RM445_00180</name>
</gene>
<evidence type="ECO:0000256" key="2">
    <source>
        <dbReference type="SAM" id="Phobius"/>
    </source>
</evidence>
<keyword evidence="5" id="KW-1185">Reference proteome</keyword>
<reference evidence="5" key="1">
    <citation type="submission" date="2023-07" db="EMBL/GenBank/DDBJ databases">
        <title>30 novel species of actinomycetes from the DSMZ collection.</title>
        <authorList>
            <person name="Nouioui I."/>
        </authorList>
    </citation>
    <scope>NUCLEOTIDE SEQUENCE [LARGE SCALE GENOMIC DNA]</scope>
    <source>
        <strain evidence="5">DSM 45834</strain>
    </source>
</reference>
<feature type="domain" description="Predicted membrane protein YciQ-like C-terminal" evidence="3">
    <location>
        <begin position="60"/>
        <end position="247"/>
    </location>
</feature>
<keyword evidence="2" id="KW-0812">Transmembrane</keyword>
<sequence length="280" mass="29566">MNLASVHFTGLLPGQGVAVAVAGIGLVVWFGLLGMMAVATRSPSPRPGMPPDPNRLDAESPALVDLLTGGWKFCEEAAAATVLDLAARRVVAVEEIGPELSLVRLGRGDPPDLNPYEQMVLDHLRRLATSDGVVATGAVAEGNRHIGSWWKSFSHAVIEEARARGLSQRRWTAGHRTVLSVAAVVPGLAVAVAFMLAPNEDDSLFGSLGAGFVVGAMLVAFAEKMNGERATDLGLEVAGRWLGLRGHLAGGRLPSSRPWRRPSGAVRSRTPPRSGSRLVR</sequence>
<evidence type="ECO:0000313" key="5">
    <source>
        <dbReference type="Proteomes" id="UP001183202"/>
    </source>
</evidence>
<organism evidence="4 5">
    <name type="scientific">Pseudonocardia charpentierae</name>
    <dbReference type="NCBI Taxonomy" id="3075545"/>
    <lineage>
        <taxon>Bacteria</taxon>
        <taxon>Bacillati</taxon>
        <taxon>Actinomycetota</taxon>
        <taxon>Actinomycetes</taxon>
        <taxon>Pseudonocardiales</taxon>
        <taxon>Pseudonocardiaceae</taxon>
        <taxon>Pseudonocardia</taxon>
    </lineage>
</organism>
<dbReference type="Proteomes" id="UP001183202">
    <property type="component" value="Unassembled WGS sequence"/>
</dbReference>
<evidence type="ECO:0000259" key="3">
    <source>
        <dbReference type="Pfam" id="PF20990"/>
    </source>
</evidence>